<feature type="transmembrane region" description="Helical" evidence="6">
    <location>
        <begin position="339"/>
        <end position="359"/>
    </location>
</feature>
<dbReference type="Gene3D" id="1.20.1250.20">
    <property type="entry name" value="MFS general substrate transporter like domains"/>
    <property type="match status" value="1"/>
</dbReference>
<dbReference type="Proteomes" id="UP001163046">
    <property type="component" value="Unassembled WGS sequence"/>
</dbReference>
<feature type="transmembrane region" description="Helical" evidence="6">
    <location>
        <begin position="189"/>
        <end position="208"/>
    </location>
</feature>
<keyword evidence="4 6" id="KW-0472">Membrane</keyword>
<dbReference type="GO" id="GO:0016020">
    <property type="term" value="C:membrane"/>
    <property type="evidence" value="ECO:0007669"/>
    <property type="project" value="UniProtKB-SubCell"/>
</dbReference>
<evidence type="ECO:0000256" key="2">
    <source>
        <dbReference type="ARBA" id="ARBA00022692"/>
    </source>
</evidence>
<keyword evidence="2 6" id="KW-0812">Transmembrane</keyword>
<dbReference type="PROSITE" id="PS00216">
    <property type="entry name" value="SUGAR_TRANSPORT_1"/>
    <property type="match status" value="1"/>
</dbReference>
<protein>
    <recommendedName>
        <fullName evidence="7">Major facilitator superfamily (MFS) profile domain-containing protein</fullName>
    </recommendedName>
</protein>
<dbReference type="PANTHER" id="PTHR24064">
    <property type="entry name" value="SOLUTE CARRIER FAMILY 22 MEMBER"/>
    <property type="match status" value="1"/>
</dbReference>
<organism evidence="8 9">
    <name type="scientific">Desmophyllum pertusum</name>
    <dbReference type="NCBI Taxonomy" id="174260"/>
    <lineage>
        <taxon>Eukaryota</taxon>
        <taxon>Metazoa</taxon>
        <taxon>Cnidaria</taxon>
        <taxon>Anthozoa</taxon>
        <taxon>Hexacorallia</taxon>
        <taxon>Scleractinia</taxon>
        <taxon>Caryophylliina</taxon>
        <taxon>Caryophylliidae</taxon>
        <taxon>Desmophyllum</taxon>
    </lineage>
</organism>
<dbReference type="EMBL" id="MU825404">
    <property type="protein sequence ID" value="KAJ7391895.1"/>
    <property type="molecule type" value="Genomic_DNA"/>
</dbReference>
<gene>
    <name evidence="8" type="ORF">OS493_016191</name>
</gene>
<dbReference type="AlphaFoldDB" id="A0A9X0A2J0"/>
<reference evidence="8" key="1">
    <citation type="submission" date="2023-01" db="EMBL/GenBank/DDBJ databases">
        <title>Genome assembly of the deep-sea coral Lophelia pertusa.</title>
        <authorList>
            <person name="Herrera S."/>
            <person name="Cordes E."/>
        </authorList>
    </citation>
    <scope>NUCLEOTIDE SEQUENCE</scope>
    <source>
        <strain evidence="8">USNM1676648</strain>
        <tissue evidence="8">Polyp</tissue>
    </source>
</reference>
<feature type="transmembrane region" description="Helical" evidence="6">
    <location>
        <begin position="20"/>
        <end position="40"/>
    </location>
</feature>
<comment type="subcellular location">
    <subcellularLocation>
        <location evidence="1">Membrane</location>
        <topology evidence="1">Multi-pass membrane protein</topology>
    </subcellularLocation>
</comment>
<evidence type="ECO:0000256" key="4">
    <source>
        <dbReference type="ARBA" id="ARBA00023136"/>
    </source>
</evidence>
<feature type="transmembrane region" description="Helical" evidence="6">
    <location>
        <begin position="95"/>
        <end position="116"/>
    </location>
</feature>
<evidence type="ECO:0000313" key="8">
    <source>
        <dbReference type="EMBL" id="KAJ7391895.1"/>
    </source>
</evidence>
<dbReference type="OrthoDB" id="5141738at2759"/>
<dbReference type="Pfam" id="PF07690">
    <property type="entry name" value="MFS_1"/>
    <property type="match status" value="1"/>
</dbReference>
<feature type="transmembrane region" description="Helical" evidence="6">
    <location>
        <begin position="128"/>
        <end position="150"/>
    </location>
</feature>
<name>A0A9X0A2J0_9CNID</name>
<comment type="caution">
    <text evidence="8">The sequence shown here is derived from an EMBL/GenBank/DDBJ whole genome shotgun (WGS) entry which is preliminary data.</text>
</comment>
<evidence type="ECO:0000313" key="9">
    <source>
        <dbReference type="Proteomes" id="UP001163046"/>
    </source>
</evidence>
<dbReference type="PROSITE" id="PS50850">
    <property type="entry name" value="MFS"/>
    <property type="match status" value="1"/>
</dbReference>
<evidence type="ECO:0000256" key="6">
    <source>
        <dbReference type="SAM" id="Phobius"/>
    </source>
</evidence>
<evidence type="ECO:0000259" key="7">
    <source>
        <dbReference type="PROSITE" id="PS50850"/>
    </source>
</evidence>
<dbReference type="GO" id="GO:0022857">
    <property type="term" value="F:transmembrane transporter activity"/>
    <property type="evidence" value="ECO:0007669"/>
    <property type="project" value="InterPro"/>
</dbReference>
<evidence type="ECO:0000256" key="5">
    <source>
        <dbReference type="SAM" id="MobiDB-lite"/>
    </source>
</evidence>
<dbReference type="SUPFAM" id="SSF103473">
    <property type="entry name" value="MFS general substrate transporter"/>
    <property type="match status" value="1"/>
</dbReference>
<keyword evidence="9" id="KW-1185">Reference proteome</keyword>
<sequence length="508" mass="56253">MALTVDQILERIGSLGFYQIRLIFILGYIQWFNITFQVMVPTFIAAEPKWLCVANHSACNLTGELNREINFITSDVICRERHGRLLMFDLVCDKALLGTISTSLLFAGWLIGALLGGVLSDKIGRKPVLFVFSIVCSLFALLAAFPNVFWLFMVFRLLVGICIGGGAMSIFVLATEFTGVKHRHVAGTALWYSWALGLVMLGGLAYGIRDWRYLFTPESSRYLLVKGKVTETEEILRRIASTNKKEYPEEPLLNPNADGKVQNLGDFRDLFRTKKMLHRTLVSWYAWLVNGMVYYGVSFSTPTLGGNMYLNFFLSSVIEIPANYAGIWAMGKFGRKRTLIYFLILAAIASSGAVLFTMYDPGDDKCYAAGRIIMALSAKNVGMGTSTSAARVGSFCSPYIVHLTRVHPLLPYGIMGSQALMASLLCMTLPETRGMPTAEIMDSEAEGAELGVLNISMEDEEVKDGKEKEKSEEKEKEKNEATTGEVNGDVMSSRANLIDENNSINTAC</sequence>
<feature type="transmembrane region" description="Helical" evidence="6">
    <location>
        <begin position="157"/>
        <end position="177"/>
    </location>
</feature>
<dbReference type="PROSITE" id="PS00217">
    <property type="entry name" value="SUGAR_TRANSPORT_2"/>
    <property type="match status" value="1"/>
</dbReference>
<keyword evidence="3 6" id="KW-1133">Transmembrane helix</keyword>
<dbReference type="InterPro" id="IPR020846">
    <property type="entry name" value="MFS_dom"/>
</dbReference>
<feature type="compositionally biased region" description="Basic and acidic residues" evidence="5">
    <location>
        <begin position="463"/>
        <end position="480"/>
    </location>
</feature>
<feature type="transmembrane region" description="Helical" evidence="6">
    <location>
        <begin position="276"/>
        <end position="297"/>
    </location>
</feature>
<feature type="transmembrane region" description="Helical" evidence="6">
    <location>
        <begin position="309"/>
        <end position="327"/>
    </location>
</feature>
<dbReference type="InterPro" id="IPR036259">
    <property type="entry name" value="MFS_trans_sf"/>
</dbReference>
<evidence type="ECO:0000256" key="1">
    <source>
        <dbReference type="ARBA" id="ARBA00004141"/>
    </source>
</evidence>
<accession>A0A9X0A2J0</accession>
<feature type="region of interest" description="Disordered" evidence="5">
    <location>
        <begin position="457"/>
        <end position="508"/>
    </location>
</feature>
<proteinExistence type="predicted"/>
<feature type="domain" description="Major facilitator superfamily (MFS) profile" evidence="7">
    <location>
        <begin position="19"/>
        <end position="508"/>
    </location>
</feature>
<feature type="compositionally biased region" description="Polar residues" evidence="5">
    <location>
        <begin position="493"/>
        <end position="508"/>
    </location>
</feature>
<dbReference type="InterPro" id="IPR005829">
    <property type="entry name" value="Sugar_transporter_CS"/>
</dbReference>
<evidence type="ECO:0000256" key="3">
    <source>
        <dbReference type="ARBA" id="ARBA00022989"/>
    </source>
</evidence>
<dbReference type="InterPro" id="IPR011701">
    <property type="entry name" value="MFS"/>
</dbReference>